<dbReference type="Proteomes" id="UP000292082">
    <property type="component" value="Unassembled WGS sequence"/>
</dbReference>
<keyword evidence="2" id="KW-1185">Reference proteome</keyword>
<accession>A0A4Q9PPY9</accession>
<gene>
    <name evidence="1" type="ORF">BD310DRAFT_882905</name>
</gene>
<name>A0A4Q9PPY9_9APHY</name>
<dbReference type="SUPFAM" id="SSF88697">
    <property type="entry name" value="PUA domain-like"/>
    <property type="match status" value="1"/>
</dbReference>
<reference evidence="1 2" key="1">
    <citation type="submission" date="2019-01" db="EMBL/GenBank/DDBJ databases">
        <title>Draft genome sequences of three monokaryotic isolates of the white-rot basidiomycete fungus Dichomitus squalens.</title>
        <authorList>
            <consortium name="DOE Joint Genome Institute"/>
            <person name="Lopez S.C."/>
            <person name="Andreopoulos B."/>
            <person name="Pangilinan J."/>
            <person name="Lipzen A."/>
            <person name="Riley R."/>
            <person name="Ahrendt S."/>
            <person name="Ng V."/>
            <person name="Barry K."/>
            <person name="Daum C."/>
            <person name="Grigoriev I.V."/>
            <person name="Hilden K.S."/>
            <person name="Makela M.R."/>
            <person name="de Vries R.P."/>
        </authorList>
    </citation>
    <scope>NUCLEOTIDE SEQUENCE [LARGE SCALE GENOMIC DNA]</scope>
    <source>
        <strain evidence="1 2">CBS 464.89</strain>
    </source>
</reference>
<protein>
    <recommendedName>
        <fullName evidence="3">PUA-like domain-containing protein</fullName>
    </recommendedName>
</protein>
<evidence type="ECO:0000313" key="1">
    <source>
        <dbReference type="EMBL" id="TBU56285.1"/>
    </source>
</evidence>
<dbReference type="InterPro" id="IPR015947">
    <property type="entry name" value="PUA-like_sf"/>
</dbReference>
<sequence length="169" mass="19689">MVRETKHPRQVCEIRTVHYDQAVLHQGKATGDEHRSLEHVLLSIKPKFMQLIVEQKKNHEYRNYKLKETVKHIWLYETAPTSAITYVMSTTDPKAPGQVQEPSGVGNDDFDQGLMSKFGYPIIELWRLRTPITATQLKEHFGITSSQGWRYATRKLVEELPLHEMDKLF</sequence>
<evidence type="ECO:0008006" key="3">
    <source>
        <dbReference type="Google" id="ProtNLM"/>
    </source>
</evidence>
<dbReference type="EMBL" id="ML145154">
    <property type="protein sequence ID" value="TBU56285.1"/>
    <property type="molecule type" value="Genomic_DNA"/>
</dbReference>
<proteinExistence type="predicted"/>
<organism evidence="1 2">
    <name type="scientific">Dichomitus squalens</name>
    <dbReference type="NCBI Taxonomy" id="114155"/>
    <lineage>
        <taxon>Eukaryota</taxon>
        <taxon>Fungi</taxon>
        <taxon>Dikarya</taxon>
        <taxon>Basidiomycota</taxon>
        <taxon>Agaricomycotina</taxon>
        <taxon>Agaricomycetes</taxon>
        <taxon>Polyporales</taxon>
        <taxon>Polyporaceae</taxon>
        <taxon>Dichomitus</taxon>
    </lineage>
</organism>
<dbReference type="AlphaFoldDB" id="A0A4Q9PPY9"/>
<evidence type="ECO:0000313" key="2">
    <source>
        <dbReference type="Proteomes" id="UP000292082"/>
    </source>
</evidence>